<dbReference type="InterPro" id="IPR013815">
    <property type="entry name" value="ATP_grasp_subdomain_1"/>
</dbReference>
<proteinExistence type="predicted"/>
<keyword evidence="4" id="KW-1185">Reference proteome</keyword>
<dbReference type="SUPFAM" id="SSF56059">
    <property type="entry name" value="Glutathione synthetase ATP-binding domain-like"/>
    <property type="match status" value="1"/>
</dbReference>
<dbReference type="Pfam" id="PF15632">
    <property type="entry name" value="ATPgrasp_Ter"/>
    <property type="match status" value="1"/>
</dbReference>
<keyword evidence="1" id="KW-0547">Nucleotide-binding</keyword>
<evidence type="ECO:0000313" key="3">
    <source>
        <dbReference type="EMBL" id="GAA4897463.1"/>
    </source>
</evidence>
<keyword evidence="1" id="KW-0067">ATP-binding</keyword>
<protein>
    <submittedName>
        <fullName evidence="3">ATP-grasp domain-containing protein</fullName>
    </submittedName>
</protein>
<dbReference type="EMBL" id="BAABJH010000005">
    <property type="protein sequence ID" value="GAA4897463.1"/>
    <property type="molecule type" value="Genomic_DNA"/>
</dbReference>
<sequence length="338" mass="39228">MSSLKYSPIKYSIYIKNYSYFPNLNSDIQWVNCIDSEVKRFNIDLVMPVDEYGIRLTIKNKALFSCAEKLCIIPSIKNFDIANNKGVLSKHMHKNQIKCSKGIIVKAGNILKETLINFPVIIKPVEGFGGGRGMQKFETRQSVEDFFLMNTFNYDYLIEEYIEGYDLGVNVLCEKGTILAYTMQKGNLFHDQPFKPQIGLDFLYEPELYIEVKKLVKSLNWSGVANIDVRYDKNKKAYKILEINPRFWYTLDASLCAGVNFPYLYCLSSLGVNYNIPNYKCISYLNLNGLLKTFKGNKRFIFRIKYLFNNTILKFLLRDPLVLGYRIFNSIGNRLKNK</sequence>
<evidence type="ECO:0000313" key="4">
    <source>
        <dbReference type="Proteomes" id="UP001500433"/>
    </source>
</evidence>
<gene>
    <name evidence="3" type="ORF">GCM10023311_22840</name>
</gene>
<dbReference type="InterPro" id="IPR011761">
    <property type="entry name" value="ATP-grasp"/>
</dbReference>
<reference evidence="4" key="1">
    <citation type="journal article" date="2019" name="Int. J. Syst. Evol. Microbiol.">
        <title>The Global Catalogue of Microorganisms (GCM) 10K type strain sequencing project: providing services to taxonomists for standard genome sequencing and annotation.</title>
        <authorList>
            <consortium name="The Broad Institute Genomics Platform"/>
            <consortium name="The Broad Institute Genome Sequencing Center for Infectious Disease"/>
            <person name="Wu L."/>
            <person name="Ma J."/>
        </authorList>
    </citation>
    <scope>NUCLEOTIDE SEQUENCE [LARGE SCALE GENOMIC DNA]</scope>
    <source>
        <strain evidence="4">JCM 18274</strain>
    </source>
</reference>
<accession>A0ABP9FJG9</accession>
<dbReference type="Gene3D" id="3.30.1490.20">
    <property type="entry name" value="ATP-grasp fold, A domain"/>
    <property type="match status" value="1"/>
</dbReference>
<dbReference type="Proteomes" id="UP001500433">
    <property type="component" value="Unassembled WGS sequence"/>
</dbReference>
<evidence type="ECO:0000259" key="2">
    <source>
        <dbReference type="PROSITE" id="PS50975"/>
    </source>
</evidence>
<name>A0ABP9FJG9_9FLAO</name>
<evidence type="ECO:0000256" key="1">
    <source>
        <dbReference type="PROSITE-ProRule" id="PRU00409"/>
    </source>
</evidence>
<organism evidence="3 4">
    <name type="scientific">Flaviramulus aquimarinus</name>
    <dbReference type="NCBI Taxonomy" id="1170456"/>
    <lineage>
        <taxon>Bacteria</taxon>
        <taxon>Pseudomonadati</taxon>
        <taxon>Bacteroidota</taxon>
        <taxon>Flavobacteriia</taxon>
        <taxon>Flavobacteriales</taxon>
        <taxon>Flavobacteriaceae</taxon>
        <taxon>Flaviramulus</taxon>
    </lineage>
</organism>
<dbReference type="PROSITE" id="PS50975">
    <property type="entry name" value="ATP_GRASP"/>
    <property type="match status" value="1"/>
</dbReference>
<dbReference type="Gene3D" id="3.30.470.20">
    <property type="entry name" value="ATP-grasp fold, B domain"/>
    <property type="match status" value="1"/>
</dbReference>
<comment type="caution">
    <text evidence="3">The sequence shown here is derived from an EMBL/GenBank/DDBJ whole genome shotgun (WGS) entry which is preliminary data.</text>
</comment>
<feature type="domain" description="ATP-grasp" evidence="2">
    <location>
        <begin position="89"/>
        <end position="270"/>
    </location>
</feature>